<accession>A0A1H1W4I2</accession>
<dbReference type="Pfam" id="PF18962">
    <property type="entry name" value="Por_Secre_tail"/>
    <property type="match status" value="1"/>
</dbReference>
<keyword evidence="4" id="KW-1185">Reference proteome</keyword>
<proteinExistence type="predicted"/>
<dbReference type="RefSeq" id="WP_092447208.1">
    <property type="nucleotide sequence ID" value="NZ_JBLXFM010000002.1"/>
</dbReference>
<dbReference type="STRING" id="1249933.SAMN04489797_2733"/>
<evidence type="ECO:0000313" key="3">
    <source>
        <dbReference type="EMBL" id="SDS91109.1"/>
    </source>
</evidence>
<dbReference type="Proteomes" id="UP000198963">
    <property type="component" value="Chromosome I"/>
</dbReference>
<dbReference type="InterPro" id="IPR026444">
    <property type="entry name" value="Secre_tail"/>
</dbReference>
<sequence length="305" mass="34456">MKQIYILFTILILFPYGKELDAQTIWTGPDLTFSKAGSVDWTLEDNQDRLTDNVWITRQNRKSIYNYKWWQDNFSVDASPEDLSYDFWNDDWDGIPSQTFTATGGTKGIKWALLDDTGSTTDWTGYNYGVLGDPANFYSFNNIIQIIEILEETTGDFSTISVTDDFTVTFNEDDYASPDIGDYIVGKKFGVWLVDDDVYLTLTINTWGSGGGGGAFSYTRSTDQTLSINDLELEKDLTLSPNPSSEFIKISNLKSKASYSVYNILGANIKSGSVSENETIDIRDLTEGVYFLKINNRNTIKFIKE</sequence>
<protein>
    <submittedName>
        <fullName evidence="3">Por secretion system C-terminal sorting domain-containing protein</fullName>
    </submittedName>
</protein>
<evidence type="ECO:0000256" key="1">
    <source>
        <dbReference type="ARBA" id="ARBA00022729"/>
    </source>
</evidence>
<dbReference type="AlphaFoldDB" id="A0A1H1W4I2"/>
<dbReference type="EMBL" id="LT629774">
    <property type="protein sequence ID" value="SDS91109.1"/>
    <property type="molecule type" value="Genomic_DNA"/>
</dbReference>
<reference evidence="3 4" key="1">
    <citation type="submission" date="2016-10" db="EMBL/GenBank/DDBJ databases">
        <authorList>
            <person name="Varghese N."/>
            <person name="Submissions S."/>
        </authorList>
    </citation>
    <scope>NUCLEOTIDE SEQUENCE [LARGE SCALE GENOMIC DNA]</scope>
    <source>
        <strain evidence="3 4">RHA_55</strain>
    </source>
</reference>
<dbReference type="NCBIfam" id="TIGR04183">
    <property type="entry name" value="Por_Secre_tail"/>
    <property type="match status" value="1"/>
</dbReference>
<feature type="domain" description="Secretion system C-terminal sorting" evidence="2">
    <location>
        <begin position="241"/>
        <end position="299"/>
    </location>
</feature>
<evidence type="ECO:0000259" key="2">
    <source>
        <dbReference type="Pfam" id="PF18962"/>
    </source>
</evidence>
<keyword evidence="1" id="KW-0732">Signal</keyword>
<gene>
    <name evidence="3" type="ORF">SAMN04489797_2733</name>
</gene>
<organism evidence="3 4">
    <name type="scientific">Winogradskyella sediminis</name>
    <dbReference type="NCBI Taxonomy" id="1382466"/>
    <lineage>
        <taxon>Bacteria</taxon>
        <taxon>Pseudomonadati</taxon>
        <taxon>Bacteroidota</taxon>
        <taxon>Flavobacteriia</taxon>
        <taxon>Flavobacteriales</taxon>
        <taxon>Flavobacteriaceae</taxon>
        <taxon>Winogradskyella</taxon>
    </lineage>
</organism>
<name>A0A1H1W4I2_9FLAO</name>
<evidence type="ECO:0000313" key="4">
    <source>
        <dbReference type="Proteomes" id="UP000198963"/>
    </source>
</evidence>